<name>A0A0C2Z748_HEBCY</name>
<dbReference type="AlphaFoldDB" id="A0A0C2Z748"/>
<gene>
    <name evidence="1" type="ORF">M413DRAFT_15205</name>
</gene>
<dbReference type="Proteomes" id="UP000053424">
    <property type="component" value="Unassembled WGS sequence"/>
</dbReference>
<dbReference type="EMBL" id="KN831768">
    <property type="protein sequence ID" value="KIM48977.1"/>
    <property type="molecule type" value="Genomic_DNA"/>
</dbReference>
<organism evidence="1 2">
    <name type="scientific">Hebeloma cylindrosporum</name>
    <dbReference type="NCBI Taxonomy" id="76867"/>
    <lineage>
        <taxon>Eukaryota</taxon>
        <taxon>Fungi</taxon>
        <taxon>Dikarya</taxon>
        <taxon>Basidiomycota</taxon>
        <taxon>Agaricomycotina</taxon>
        <taxon>Agaricomycetes</taxon>
        <taxon>Agaricomycetidae</taxon>
        <taxon>Agaricales</taxon>
        <taxon>Agaricineae</taxon>
        <taxon>Hymenogastraceae</taxon>
        <taxon>Hebeloma</taxon>
    </lineage>
</organism>
<dbReference type="STRING" id="686832.A0A0C2Z748"/>
<keyword evidence="2" id="KW-1185">Reference proteome</keyword>
<accession>A0A0C2Z748</accession>
<protein>
    <submittedName>
        <fullName evidence="1">Uncharacterized protein</fullName>
    </submittedName>
</protein>
<evidence type="ECO:0000313" key="1">
    <source>
        <dbReference type="EMBL" id="KIM48977.1"/>
    </source>
</evidence>
<proteinExistence type="predicted"/>
<reference evidence="2" key="2">
    <citation type="submission" date="2015-01" db="EMBL/GenBank/DDBJ databases">
        <title>Evolutionary Origins and Diversification of the Mycorrhizal Mutualists.</title>
        <authorList>
            <consortium name="DOE Joint Genome Institute"/>
            <consortium name="Mycorrhizal Genomics Consortium"/>
            <person name="Kohler A."/>
            <person name="Kuo A."/>
            <person name="Nagy L.G."/>
            <person name="Floudas D."/>
            <person name="Copeland A."/>
            <person name="Barry K.W."/>
            <person name="Cichocki N."/>
            <person name="Veneault-Fourrey C."/>
            <person name="LaButti K."/>
            <person name="Lindquist E.A."/>
            <person name="Lipzen A."/>
            <person name="Lundell T."/>
            <person name="Morin E."/>
            <person name="Murat C."/>
            <person name="Riley R."/>
            <person name="Ohm R."/>
            <person name="Sun H."/>
            <person name="Tunlid A."/>
            <person name="Henrissat B."/>
            <person name="Grigoriev I.V."/>
            <person name="Hibbett D.S."/>
            <person name="Martin F."/>
        </authorList>
    </citation>
    <scope>NUCLEOTIDE SEQUENCE [LARGE SCALE GENOMIC DNA]</scope>
    <source>
        <strain evidence="2">h7</strain>
    </source>
</reference>
<dbReference type="OrthoDB" id="2506088at2759"/>
<dbReference type="PANTHER" id="PTHR31912">
    <property type="entry name" value="IP13529P"/>
    <property type="match status" value="1"/>
</dbReference>
<evidence type="ECO:0000313" key="2">
    <source>
        <dbReference type="Proteomes" id="UP000053424"/>
    </source>
</evidence>
<dbReference type="HOGENOM" id="CLU_004591_2_0_1"/>
<sequence length="1009" mass="115445">MQKKGDAKLQFRNSLDEIAQWKRQLFEKKLDEYGIWEGEEELITNLDDPIGALEQAWDETEQDELLSEVLEGLALEREESEVDLEPTHEDKEAWHPYPSKLIFLLDTIDNLPRLRISCALMKALLWLLKELGVRNVPSFTALKKIQTNIRKSVGIPTISCKSSKGNAFSFNDIRTLIANDWSNPLVCPEIRWYPVIPTNSVISEVWHAEKWRRDLDWHVLSPIGQLVIPVRWLEDESGAIWADVWEVETDERLNTSTINDTHVMLIEGRKLCKNMLDLQDEGLMPQWSMETIGKGHPTQMPNPDRALANGSPIYTSFIDIFGDDVSGNRSKSWNKHWNVYMTHRNLPRKLLNQQFHTHFVSTSTTASVPEQFQAIKKVIESTHREPVNVHHASCGQAKLKIYCNCGPGDNPSQSETSGHIGGNGNHPCRKCYVSGNQKEKETDEGFHQMFYPGEARTSEKTLKHVEAQKRYPQRTYADIQMELMNWVDENKENVYNSFLTLEGFDAARDTPVEILHTILLGVVKYLWHGTHTSWTPATKEIYSKRQQATNTMGLSIHAIRSSYIMQYANSLIGRQLKTLVQVNVFHVYDLVDSLQFLLTKALGEFSALLWFTEIRNRDQYLQDVTTTAANVLDIAALIDPSKIVMKIKYHLLPHIKEDIIRFGPMVGVASEVFEGFNTIFRYCSILSNHLAPSRDIAHQLSEQETVKHILSGGQWFDKTKGWMSPGPSVQGFVMKNPMLQALIRWPRDEKFIPGTVRLEPVPRNEKRTRQPCSCFSWMQTHAISAVNALENSHQEDSKLSWYRGKYVIARSDDQCKIGAWVYATSPFTATEHSQPPITGQIIEILQDTTARRSLVVLDTFQVAATHHDIFGMPVLLRPLNEKRLMIVPATEGVIQERVESNITEQFVEHKPLAEYLINTHAFHNAHLIREVLLRDLIVLIAFRDDRHAHHTQIAAILHNTQADKRAATARYGIDICAELMCPASCNEPVRNCWRQMNLITAIGPEVYHR</sequence>
<reference evidence="1 2" key="1">
    <citation type="submission" date="2014-04" db="EMBL/GenBank/DDBJ databases">
        <authorList>
            <consortium name="DOE Joint Genome Institute"/>
            <person name="Kuo A."/>
            <person name="Gay G."/>
            <person name="Dore J."/>
            <person name="Kohler A."/>
            <person name="Nagy L.G."/>
            <person name="Floudas D."/>
            <person name="Copeland A."/>
            <person name="Barry K.W."/>
            <person name="Cichocki N."/>
            <person name="Veneault-Fourrey C."/>
            <person name="LaButti K."/>
            <person name="Lindquist E.A."/>
            <person name="Lipzen A."/>
            <person name="Lundell T."/>
            <person name="Morin E."/>
            <person name="Murat C."/>
            <person name="Sun H."/>
            <person name="Tunlid A."/>
            <person name="Henrissat B."/>
            <person name="Grigoriev I.V."/>
            <person name="Hibbett D.S."/>
            <person name="Martin F."/>
            <person name="Nordberg H.P."/>
            <person name="Cantor M.N."/>
            <person name="Hua S.X."/>
        </authorList>
    </citation>
    <scope>NUCLEOTIDE SEQUENCE [LARGE SCALE GENOMIC DNA]</scope>
    <source>
        <strain evidence="2">h7</strain>
    </source>
</reference>
<dbReference type="PANTHER" id="PTHR31912:SF34">
    <property type="entry name" value="NOTOCHORD-RELATED PROTEIN"/>
    <property type="match status" value="1"/>
</dbReference>